<dbReference type="PANTHER" id="PTHR43065">
    <property type="entry name" value="SENSOR HISTIDINE KINASE"/>
    <property type="match status" value="1"/>
</dbReference>
<dbReference type="GO" id="GO:0016301">
    <property type="term" value="F:kinase activity"/>
    <property type="evidence" value="ECO:0007669"/>
    <property type="project" value="UniProtKB-KW"/>
</dbReference>
<dbReference type="AlphaFoldDB" id="X1VRP9"/>
<dbReference type="Gene3D" id="3.30.565.10">
    <property type="entry name" value="Histidine kinase-like ATPase, C-terminal domain"/>
    <property type="match status" value="1"/>
</dbReference>
<dbReference type="PANTHER" id="PTHR43065:SF46">
    <property type="entry name" value="C4-DICARBOXYLATE TRANSPORT SENSOR PROTEIN DCTB"/>
    <property type="match status" value="1"/>
</dbReference>
<evidence type="ECO:0000256" key="4">
    <source>
        <dbReference type="ARBA" id="ARBA00022840"/>
    </source>
</evidence>
<dbReference type="GO" id="GO:0000160">
    <property type="term" value="P:phosphorelay signal transduction system"/>
    <property type="evidence" value="ECO:0007669"/>
    <property type="project" value="UniProtKB-KW"/>
</dbReference>
<evidence type="ECO:0000256" key="3">
    <source>
        <dbReference type="ARBA" id="ARBA00022777"/>
    </source>
</evidence>
<sequence>LSIMERQALFQNIKIKKSYVSNLPKIVADSAQLQQVFVNIILNAAEAMDGNGILTISTSLNGDGTFIEIKFSDTGHGIKEEDQKRLFEPFFTTKEVGKGTGLGLAISYSIIQKHHGTIEVKSEHGKGSTFTVKLPLTEEREHE</sequence>
<proteinExistence type="predicted"/>
<dbReference type="EMBL" id="BARW01031023">
    <property type="protein sequence ID" value="GAJ12220.1"/>
    <property type="molecule type" value="Genomic_DNA"/>
</dbReference>
<comment type="caution">
    <text evidence="7">The sequence shown here is derived from an EMBL/GenBank/DDBJ whole genome shotgun (WGS) entry which is preliminary data.</text>
</comment>
<dbReference type="PRINTS" id="PR00344">
    <property type="entry name" value="BCTRLSENSOR"/>
</dbReference>
<name>X1VRP9_9ZZZZ</name>
<dbReference type="Pfam" id="PF02518">
    <property type="entry name" value="HATPase_c"/>
    <property type="match status" value="1"/>
</dbReference>
<gene>
    <name evidence="7" type="ORF">S12H4_49447</name>
</gene>
<dbReference type="InterPro" id="IPR003594">
    <property type="entry name" value="HATPase_dom"/>
</dbReference>
<keyword evidence="5" id="KW-0902">Two-component regulatory system</keyword>
<dbReference type="SUPFAM" id="SSF55874">
    <property type="entry name" value="ATPase domain of HSP90 chaperone/DNA topoisomerase II/histidine kinase"/>
    <property type="match status" value="1"/>
</dbReference>
<keyword evidence="1" id="KW-0808">Transferase</keyword>
<dbReference type="GO" id="GO:0005524">
    <property type="term" value="F:ATP binding"/>
    <property type="evidence" value="ECO:0007669"/>
    <property type="project" value="UniProtKB-KW"/>
</dbReference>
<evidence type="ECO:0000259" key="6">
    <source>
        <dbReference type="PROSITE" id="PS50109"/>
    </source>
</evidence>
<dbReference type="InterPro" id="IPR036890">
    <property type="entry name" value="HATPase_C_sf"/>
</dbReference>
<dbReference type="InterPro" id="IPR005467">
    <property type="entry name" value="His_kinase_dom"/>
</dbReference>
<feature type="non-terminal residue" evidence="7">
    <location>
        <position position="1"/>
    </location>
</feature>
<dbReference type="PROSITE" id="PS50109">
    <property type="entry name" value="HIS_KIN"/>
    <property type="match status" value="1"/>
</dbReference>
<keyword evidence="4" id="KW-0067">ATP-binding</keyword>
<keyword evidence="2" id="KW-0547">Nucleotide-binding</keyword>
<dbReference type="SMART" id="SM00387">
    <property type="entry name" value="HATPase_c"/>
    <property type="match status" value="1"/>
</dbReference>
<evidence type="ECO:0000313" key="7">
    <source>
        <dbReference type="EMBL" id="GAJ12220.1"/>
    </source>
</evidence>
<evidence type="ECO:0000256" key="1">
    <source>
        <dbReference type="ARBA" id="ARBA00022679"/>
    </source>
</evidence>
<feature type="domain" description="Histidine kinase" evidence="6">
    <location>
        <begin position="1"/>
        <end position="138"/>
    </location>
</feature>
<protein>
    <recommendedName>
        <fullName evidence="6">Histidine kinase domain-containing protein</fullName>
    </recommendedName>
</protein>
<organism evidence="7">
    <name type="scientific">marine sediment metagenome</name>
    <dbReference type="NCBI Taxonomy" id="412755"/>
    <lineage>
        <taxon>unclassified sequences</taxon>
        <taxon>metagenomes</taxon>
        <taxon>ecological metagenomes</taxon>
    </lineage>
</organism>
<evidence type="ECO:0000256" key="2">
    <source>
        <dbReference type="ARBA" id="ARBA00022741"/>
    </source>
</evidence>
<accession>X1VRP9</accession>
<reference evidence="7" key="1">
    <citation type="journal article" date="2014" name="Front. Microbiol.">
        <title>High frequency of phylogenetically diverse reductive dehalogenase-homologous genes in deep subseafloor sedimentary metagenomes.</title>
        <authorList>
            <person name="Kawai M."/>
            <person name="Futagami T."/>
            <person name="Toyoda A."/>
            <person name="Takaki Y."/>
            <person name="Nishi S."/>
            <person name="Hori S."/>
            <person name="Arai W."/>
            <person name="Tsubouchi T."/>
            <person name="Morono Y."/>
            <person name="Uchiyama I."/>
            <person name="Ito T."/>
            <person name="Fujiyama A."/>
            <person name="Inagaki F."/>
            <person name="Takami H."/>
        </authorList>
    </citation>
    <scope>NUCLEOTIDE SEQUENCE</scope>
    <source>
        <strain evidence="7">Expedition CK06-06</strain>
    </source>
</reference>
<dbReference type="InterPro" id="IPR004358">
    <property type="entry name" value="Sig_transdc_His_kin-like_C"/>
</dbReference>
<keyword evidence="3" id="KW-0418">Kinase</keyword>
<evidence type="ECO:0000256" key="5">
    <source>
        <dbReference type="ARBA" id="ARBA00023012"/>
    </source>
</evidence>